<dbReference type="AlphaFoldDB" id="A0A081NMS2"/>
<sequence length="65" mass="7675">MQRALDQKFNANKTQRALIMLQRLRQVLTGLKHPLHVLHIFPIDGEVRKQEVVALLKRSREFMNV</sequence>
<comment type="caution">
    <text evidence="1">The sequence shown here is derived from an EMBL/GenBank/DDBJ whole genome shotgun (WGS) entry which is preliminary data.</text>
</comment>
<accession>A0A081NMS2</accession>
<proteinExistence type="predicted"/>
<dbReference type="STRING" id="1137799.GZ78_07715"/>
<evidence type="ECO:0000313" key="2">
    <source>
        <dbReference type="Proteomes" id="UP000028073"/>
    </source>
</evidence>
<keyword evidence="2" id="KW-1185">Reference proteome</keyword>
<dbReference type="EMBL" id="JOKH01000001">
    <property type="protein sequence ID" value="KEQ19745.1"/>
    <property type="molecule type" value="Genomic_DNA"/>
</dbReference>
<protein>
    <submittedName>
        <fullName evidence="1">Uncharacterized protein</fullName>
    </submittedName>
</protein>
<reference evidence="1 2" key="1">
    <citation type="submission" date="2014-06" db="EMBL/GenBank/DDBJ databases">
        <title>Whole Genome Sequences of Three Symbiotic Endozoicomonas Bacteria.</title>
        <authorList>
            <person name="Neave M.J."/>
            <person name="Apprill A."/>
            <person name="Voolstra C.R."/>
        </authorList>
    </citation>
    <scope>NUCLEOTIDE SEQUENCE [LARGE SCALE GENOMIC DNA]</scope>
    <source>
        <strain evidence="1 2">DSM 25634</strain>
    </source>
</reference>
<gene>
    <name evidence="1" type="ORF">GZ78_07715</name>
</gene>
<dbReference type="Proteomes" id="UP000028073">
    <property type="component" value="Unassembled WGS sequence"/>
</dbReference>
<organism evidence="1 2">
    <name type="scientific">Endozoicomonas numazuensis</name>
    <dbReference type="NCBI Taxonomy" id="1137799"/>
    <lineage>
        <taxon>Bacteria</taxon>
        <taxon>Pseudomonadati</taxon>
        <taxon>Pseudomonadota</taxon>
        <taxon>Gammaproteobacteria</taxon>
        <taxon>Oceanospirillales</taxon>
        <taxon>Endozoicomonadaceae</taxon>
        <taxon>Endozoicomonas</taxon>
    </lineage>
</organism>
<evidence type="ECO:0000313" key="1">
    <source>
        <dbReference type="EMBL" id="KEQ19745.1"/>
    </source>
</evidence>
<name>A0A081NMS2_9GAMM</name>